<proteinExistence type="predicted"/>
<dbReference type="EMBL" id="BART01009323">
    <property type="protein sequence ID" value="GAG66566.1"/>
    <property type="molecule type" value="Genomic_DNA"/>
</dbReference>
<dbReference type="SUPFAM" id="SSF47598">
    <property type="entry name" value="Ribbon-helix-helix"/>
    <property type="match status" value="1"/>
</dbReference>
<evidence type="ECO:0008006" key="2">
    <source>
        <dbReference type="Google" id="ProtNLM"/>
    </source>
</evidence>
<protein>
    <recommendedName>
        <fullName evidence="2">Ribbon-helix-helix protein CopG domain-containing protein</fullName>
    </recommendedName>
</protein>
<gene>
    <name evidence="1" type="ORF">S01H4_20694</name>
</gene>
<name>X1B3J8_9ZZZZ</name>
<accession>X1B3J8</accession>
<dbReference type="InterPro" id="IPR010985">
    <property type="entry name" value="Ribbon_hlx_hlx"/>
</dbReference>
<sequence length="58" mass="7132">MIESMDKVAKRRFSLTLTKTYEKALDQLVEKEIYLEHQVAIRDALRRLFRYHKIEPFY</sequence>
<reference evidence="1" key="1">
    <citation type="journal article" date="2014" name="Front. Microbiol.">
        <title>High frequency of phylogenetically diverse reductive dehalogenase-homologous genes in deep subseafloor sedimentary metagenomes.</title>
        <authorList>
            <person name="Kawai M."/>
            <person name="Futagami T."/>
            <person name="Toyoda A."/>
            <person name="Takaki Y."/>
            <person name="Nishi S."/>
            <person name="Hori S."/>
            <person name="Arai W."/>
            <person name="Tsubouchi T."/>
            <person name="Morono Y."/>
            <person name="Uchiyama I."/>
            <person name="Ito T."/>
            <person name="Fujiyama A."/>
            <person name="Inagaki F."/>
            <person name="Takami H."/>
        </authorList>
    </citation>
    <scope>NUCLEOTIDE SEQUENCE</scope>
    <source>
        <strain evidence="1">Expedition CK06-06</strain>
    </source>
</reference>
<comment type="caution">
    <text evidence="1">The sequence shown here is derived from an EMBL/GenBank/DDBJ whole genome shotgun (WGS) entry which is preliminary data.</text>
</comment>
<organism evidence="1">
    <name type="scientific">marine sediment metagenome</name>
    <dbReference type="NCBI Taxonomy" id="412755"/>
    <lineage>
        <taxon>unclassified sequences</taxon>
        <taxon>metagenomes</taxon>
        <taxon>ecological metagenomes</taxon>
    </lineage>
</organism>
<dbReference type="GO" id="GO:0006355">
    <property type="term" value="P:regulation of DNA-templated transcription"/>
    <property type="evidence" value="ECO:0007669"/>
    <property type="project" value="InterPro"/>
</dbReference>
<evidence type="ECO:0000313" key="1">
    <source>
        <dbReference type="EMBL" id="GAG66566.1"/>
    </source>
</evidence>
<dbReference type="AlphaFoldDB" id="X1B3J8"/>